<gene>
    <name evidence="1" type="ORF">JI739_07400</name>
</gene>
<name>A0A937D2X8_9BURK</name>
<dbReference type="SUPFAM" id="SSF48317">
    <property type="entry name" value="Acid phosphatase/Vanadium-dependent haloperoxidase"/>
    <property type="match status" value="1"/>
</dbReference>
<sequence>MSVIDPLAAHMRRRGVLAVVGAALLPHARSDAGATPIRQTTPHAWFAPVSPQGPARSHVPAGASDPEQVRAARRLRAWTRAVQQLVVKYQQNPLRAARAWAYVQVALHDAWVAAAHATGGDAAQAEGAAQRAASGVLAQLYPTEAEGRFEAAYAALASGRTAAAENGRSVAQALVARSLGDGSGRVWPPNRRPAEFAGAWQPAWPLYAANPAEGLAGEWRPWVAPAAARYAPPPPPRPGTETHRRETLEVLEVRTRLTAEQVRLAHAWHLDAGSVTPPGVWMDLALQELDAAAPFTMLQVLAGTAVALHDALVACWRVKMREWSERPITAIRRELDPAFEPLLVTPGFPGYVSGHACASAAAAQVLAFFLPQRAAWFHARAREAAESRLWGGIHFRCDNEEGLRLGQAVGQEVVGRM</sequence>
<keyword evidence="2" id="KW-1185">Reference proteome</keyword>
<comment type="caution">
    <text evidence="1">The sequence shown here is derived from an EMBL/GenBank/DDBJ whole genome shotgun (WGS) entry which is preliminary data.</text>
</comment>
<dbReference type="PANTHER" id="PTHR34599">
    <property type="entry name" value="PEROXIDASE-RELATED"/>
    <property type="match status" value="1"/>
</dbReference>
<dbReference type="RefSeq" id="WP_201683157.1">
    <property type="nucleotide sequence ID" value="NZ_JAEQNA010000001.1"/>
</dbReference>
<dbReference type="AlphaFoldDB" id="A0A937D2X8"/>
<reference evidence="1" key="1">
    <citation type="submission" date="2021-01" db="EMBL/GenBank/DDBJ databases">
        <title>Ramlibacter sp. strain AW1 16S ribosomal RNA gene Genome sequencing and assembly.</title>
        <authorList>
            <person name="Kang M."/>
        </authorList>
    </citation>
    <scope>NUCLEOTIDE SEQUENCE</scope>
    <source>
        <strain evidence="1">AW1</strain>
    </source>
</reference>
<dbReference type="EMBL" id="JAEQNA010000001">
    <property type="protein sequence ID" value="MBL0420170.1"/>
    <property type="molecule type" value="Genomic_DNA"/>
</dbReference>
<evidence type="ECO:0000313" key="1">
    <source>
        <dbReference type="EMBL" id="MBL0420170.1"/>
    </source>
</evidence>
<dbReference type="PANTHER" id="PTHR34599:SF1">
    <property type="entry name" value="PHOSPHATIDIC ACID PHOSPHATASE TYPE 2_HALOPEROXIDASE DOMAIN-CONTAINING PROTEIN"/>
    <property type="match status" value="1"/>
</dbReference>
<dbReference type="Gene3D" id="1.10.606.20">
    <property type="match status" value="1"/>
</dbReference>
<dbReference type="InterPro" id="IPR036938">
    <property type="entry name" value="PAP2/HPO_sf"/>
</dbReference>
<evidence type="ECO:0000313" key="2">
    <source>
        <dbReference type="Proteomes" id="UP000613011"/>
    </source>
</evidence>
<accession>A0A937D2X8</accession>
<proteinExistence type="predicted"/>
<protein>
    <submittedName>
        <fullName evidence="1">Phosphatase PAP2 family protein</fullName>
    </submittedName>
</protein>
<dbReference type="Proteomes" id="UP000613011">
    <property type="component" value="Unassembled WGS sequence"/>
</dbReference>
<organism evidence="1 2">
    <name type="scientific">Ramlibacter aurantiacus</name>
    <dbReference type="NCBI Taxonomy" id="2801330"/>
    <lineage>
        <taxon>Bacteria</taxon>
        <taxon>Pseudomonadati</taxon>
        <taxon>Pseudomonadota</taxon>
        <taxon>Betaproteobacteria</taxon>
        <taxon>Burkholderiales</taxon>
        <taxon>Comamonadaceae</taxon>
        <taxon>Ramlibacter</taxon>
    </lineage>
</organism>
<dbReference type="InterPro" id="IPR052559">
    <property type="entry name" value="V-haloperoxidase"/>
</dbReference>